<keyword evidence="1" id="KW-1133">Transmembrane helix</keyword>
<sequence length="143" mass="16611">MILDIKEDKIKPFILGAPFLTMAKAVIIFKKGMITLKYGKNKIDFIKVPALPSELEKSVEDDLDLVTLTNTDSKLILKSEERSKYHQEKEMEFNQWRSTMFDKKGSISEKEGCEERNKGGVIFDEKKLWSSEEFHVDDSWMTI</sequence>
<evidence type="ECO:0000313" key="2">
    <source>
        <dbReference type="EMBL" id="GEW10502.1"/>
    </source>
</evidence>
<evidence type="ECO:0000256" key="1">
    <source>
        <dbReference type="SAM" id="Phobius"/>
    </source>
</evidence>
<proteinExistence type="predicted"/>
<accession>A0A699GWD7</accession>
<dbReference type="EMBL" id="BKCJ010045315">
    <property type="protein sequence ID" value="GEW10502.1"/>
    <property type="molecule type" value="Genomic_DNA"/>
</dbReference>
<protein>
    <submittedName>
        <fullName evidence="2">Uncharacterized protein</fullName>
    </submittedName>
</protein>
<gene>
    <name evidence="2" type="ORF">Tci_182478</name>
</gene>
<feature type="transmembrane region" description="Helical" evidence="1">
    <location>
        <begin position="12"/>
        <end position="29"/>
    </location>
</feature>
<keyword evidence="1" id="KW-0472">Membrane</keyword>
<reference evidence="2" key="1">
    <citation type="journal article" date="2019" name="Sci. Rep.">
        <title>Draft genome of Tanacetum cinerariifolium, the natural source of mosquito coil.</title>
        <authorList>
            <person name="Yamashiro T."/>
            <person name="Shiraishi A."/>
            <person name="Satake H."/>
            <person name="Nakayama K."/>
        </authorList>
    </citation>
    <scope>NUCLEOTIDE SEQUENCE</scope>
</reference>
<comment type="caution">
    <text evidence="2">The sequence shown here is derived from an EMBL/GenBank/DDBJ whole genome shotgun (WGS) entry which is preliminary data.</text>
</comment>
<name>A0A699GWD7_TANCI</name>
<keyword evidence="1" id="KW-0812">Transmembrane</keyword>
<organism evidence="2">
    <name type="scientific">Tanacetum cinerariifolium</name>
    <name type="common">Dalmatian daisy</name>
    <name type="synonym">Chrysanthemum cinerariifolium</name>
    <dbReference type="NCBI Taxonomy" id="118510"/>
    <lineage>
        <taxon>Eukaryota</taxon>
        <taxon>Viridiplantae</taxon>
        <taxon>Streptophyta</taxon>
        <taxon>Embryophyta</taxon>
        <taxon>Tracheophyta</taxon>
        <taxon>Spermatophyta</taxon>
        <taxon>Magnoliopsida</taxon>
        <taxon>eudicotyledons</taxon>
        <taxon>Gunneridae</taxon>
        <taxon>Pentapetalae</taxon>
        <taxon>asterids</taxon>
        <taxon>campanulids</taxon>
        <taxon>Asterales</taxon>
        <taxon>Asteraceae</taxon>
        <taxon>Asteroideae</taxon>
        <taxon>Anthemideae</taxon>
        <taxon>Anthemidinae</taxon>
        <taxon>Tanacetum</taxon>
    </lineage>
</organism>
<dbReference type="AlphaFoldDB" id="A0A699GWD7"/>